<dbReference type="CDD" id="cd16831">
    <property type="entry name" value="HemS-like_C"/>
    <property type="match status" value="1"/>
</dbReference>
<feature type="domain" description="Haemin-degrading HemS/ChuX" evidence="2">
    <location>
        <begin position="217"/>
        <end position="349"/>
    </location>
</feature>
<dbReference type="EMBL" id="OOFM01000004">
    <property type="protein sequence ID" value="SPL63622.1"/>
    <property type="molecule type" value="Genomic_DNA"/>
</dbReference>
<dbReference type="RefSeq" id="WP_109367513.1">
    <property type="nucleotide sequence ID" value="NZ_OOFM01000004.1"/>
</dbReference>
<proteinExistence type="predicted"/>
<accession>A0A2P9HHN0</accession>
<feature type="domain" description="Haemin-degrading HemS/ChuX" evidence="2">
    <location>
        <begin position="32"/>
        <end position="165"/>
    </location>
</feature>
<evidence type="ECO:0000256" key="1">
    <source>
        <dbReference type="SAM" id="MobiDB-lite"/>
    </source>
</evidence>
<reference evidence="4" key="1">
    <citation type="submission" date="2017-12" db="EMBL/GenBank/DDBJ databases">
        <authorList>
            <person name="Diaz M."/>
        </authorList>
    </citation>
    <scope>NUCLEOTIDE SEQUENCE [LARGE SCALE GENOMIC DNA]</scope>
    <source>
        <strain evidence="4">FI11154</strain>
    </source>
</reference>
<evidence type="ECO:0000313" key="4">
    <source>
        <dbReference type="Proteomes" id="UP000246073"/>
    </source>
</evidence>
<evidence type="ECO:0000259" key="2">
    <source>
        <dbReference type="Pfam" id="PF05171"/>
    </source>
</evidence>
<dbReference type="Gene3D" id="3.40.1570.10">
    <property type="entry name" value="HemS/ChuS/ChuX like domains"/>
    <property type="match status" value="2"/>
</dbReference>
<feature type="region of interest" description="Disordered" evidence="1">
    <location>
        <begin position="1"/>
        <end position="22"/>
    </location>
</feature>
<dbReference type="SUPFAM" id="SSF144064">
    <property type="entry name" value="Heme iron utilization protein-like"/>
    <property type="match status" value="1"/>
</dbReference>
<evidence type="ECO:0000313" key="3">
    <source>
        <dbReference type="EMBL" id="SPL63622.1"/>
    </source>
</evidence>
<dbReference type="GO" id="GO:0006826">
    <property type="term" value="P:iron ion transport"/>
    <property type="evidence" value="ECO:0007669"/>
    <property type="project" value="InterPro"/>
</dbReference>
<dbReference type="AlphaFoldDB" id="A0A2P9HHN0"/>
<dbReference type="InterPro" id="IPR053733">
    <property type="entry name" value="Heme_Transport_Util_sf"/>
</dbReference>
<dbReference type="InterPro" id="IPR007845">
    <property type="entry name" value="HemS/ChuX_dom"/>
</dbReference>
<name>A0A2P9HHN0_9HYPH</name>
<dbReference type="CDD" id="cd16830">
    <property type="entry name" value="HemS-like_N"/>
    <property type="match status" value="1"/>
</dbReference>
<dbReference type="Pfam" id="PF05171">
    <property type="entry name" value="HemS"/>
    <property type="match status" value="2"/>
</dbReference>
<dbReference type="Proteomes" id="UP000246073">
    <property type="component" value="Unassembled WGS sequence"/>
</dbReference>
<protein>
    <submittedName>
        <fullName evidence="3">Hemin transport protein HmuS</fullName>
    </submittedName>
</protein>
<gene>
    <name evidence="3" type="ORF">OHAE_3554</name>
</gene>
<organism evidence="3 4">
    <name type="scientific">Ochrobactrum soli</name>
    <dbReference type="NCBI Taxonomy" id="2448455"/>
    <lineage>
        <taxon>Bacteria</taxon>
        <taxon>Pseudomonadati</taxon>
        <taxon>Pseudomonadota</taxon>
        <taxon>Alphaproteobacteria</taxon>
        <taxon>Hyphomicrobiales</taxon>
        <taxon>Brucellaceae</taxon>
        <taxon>Brucella/Ochrobactrum group</taxon>
        <taxon>Ochrobactrum</taxon>
    </lineage>
</organism>
<sequence length="358" mass="39953">MTQHSKPSPEQILQARADNPKARERDFAQSLGISEADFVAAHCGLGDDAAISARRIRVDVETLLKRASTLGEVMALTRNESVVHEKIGPFEKAVWGPHASIVLGKQIDLRIFPKHWVHGFAVRKKDGEELRRSLQFFDASGEAVHKIHLRPASDVEAYEALVTELLLDDQSGSIETTAIAPKGANANVALVDTDAFRERWSALTDVHQFMGLLKDFGVDRHQAMHLAGQDFAWRVDLSSVEAMMNHAVQQQLPIMCFVGNRGCIQIHTGPIHEIKMMGPWLNVLDPTFHMHLRLDHIADAWVVRKPTKDGHVTSLEAYDANGELIVQFFGERHEGEAELADWRMIAENLPRLPRSTAA</sequence>